<feature type="domain" description="Activator of Hsp90 ATPase homologue 1/2-like C-terminal" evidence="2">
    <location>
        <begin position="30"/>
        <end position="143"/>
    </location>
</feature>
<evidence type="ECO:0000256" key="1">
    <source>
        <dbReference type="ARBA" id="ARBA00006817"/>
    </source>
</evidence>
<reference evidence="3 4" key="1">
    <citation type="submission" date="2019-05" db="EMBL/GenBank/DDBJ databases">
        <authorList>
            <person name="Lee S.D."/>
        </authorList>
    </citation>
    <scope>NUCLEOTIDE SEQUENCE [LARGE SCALE GENOMIC DNA]</scope>
    <source>
        <strain evidence="3 4">C5-26</strain>
    </source>
</reference>
<dbReference type="OrthoDB" id="8755073at2"/>
<protein>
    <recommendedName>
        <fullName evidence="2">Activator of Hsp90 ATPase homologue 1/2-like C-terminal domain-containing protein</fullName>
    </recommendedName>
</protein>
<keyword evidence="4" id="KW-1185">Reference proteome</keyword>
<dbReference type="InterPro" id="IPR023393">
    <property type="entry name" value="START-like_dom_sf"/>
</dbReference>
<sequence>MIDDVQDPIQRVLGGTPDQPSLTFERRFRTTPADLWEAITDPERLSRWFGRLDTAVPQRVGDRFGIHLGDDEDHAVGVITACRPPEHLAYEWAWQGERTSLVDVTLTAGDGHTTLLLTHRLTERDHAVEYGGGWEELLGSLANQLSPATRSDHDAATTEAEGNRQWSQLLELRDTAADLRLTRTLPAIEDDVWRALTTREGLAAWWWPSLGTTYELATHVGGHYRFTAGQAGFAVHGTYLEIDEGRHLACSWIWQDADGDRPVDRVDITLSPTDEGSGTNLEVWHRGPWTDRSQVENYRLGWTSTLDALTSRLAAPQVNR</sequence>
<evidence type="ECO:0000313" key="3">
    <source>
        <dbReference type="EMBL" id="TWP36244.1"/>
    </source>
</evidence>
<dbReference type="Gene3D" id="3.30.530.20">
    <property type="match status" value="2"/>
</dbReference>
<dbReference type="EMBL" id="VCQV01000013">
    <property type="protein sequence ID" value="TWP36244.1"/>
    <property type="molecule type" value="Genomic_DNA"/>
</dbReference>
<evidence type="ECO:0000259" key="2">
    <source>
        <dbReference type="Pfam" id="PF08327"/>
    </source>
</evidence>
<dbReference type="InterPro" id="IPR013538">
    <property type="entry name" value="ASHA1/2-like_C"/>
</dbReference>
<dbReference type="RefSeq" id="WP_146316839.1">
    <property type="nucleotide sequence ID" value="NZ_VCQV01000013.1"/>
</dbReference>
<dbReference type="Pfam" id="PF08327">
    <property type="entry name" value="AHSA1"/>
    <property type="match status" value="2"/>
</dbReference>
<comment type="caution">
    <text evidence="3">The sequence shown here is derived from an EMBL/GenBank/DDBJ whole genome shotgun (WGS) entry which is preliminary data.</text>
</comment>
<feature type="domain" description="Activator of Hsp90 ATPase homologue 1/2-like C-terminal" evidence="2">
    <location>
        <begin position="190"/>
        <end position="313"/>
    </location>
</feature>
<evidence type="ECO:0000313" key="4">
    <source>
        <dbReference type="Proteomes" id="UP000320244"/>
    </source>
</evidence>
<dbReference type="SUPFAM" id="SSF55961">
    <property type="entry name" value="Bet v1-like"/>
    <property type="match status" value="2"/>
</dbReference>
<dbReference type="Proteomes" id="UP000320244">
    <property type="component" value="Unassembled WGS sequence"/>
</dbReference>
<proteinExistence type="inferred from homology"/>
<gene>
    <name evidence="3" type="ORF">FGL98_11150</name>
</gene>
<reference evidence="3 4" key="2">
    <citation type="submission" date="2019-08" db="EMBL/GenBank/DDBJ databases">
        <title>Jejuicoccus antrihumi gen. nov., sp. nov., a new member of the family Dermacoccaceae isolated from a cave.</title>
        <authorList>
            <person name="Schumann P."/>
            <person name="Kim I.S."/>
        </authorList>
    </citation>
    <scope>NUCLEOTIDE SEQUENCE [LARGE SCALE GENOMIC DNA]</scope>
    <source>
        <strain evidence="3 4">C5-26</strain>
    </source>
</reference>
<name>A0A563E2X9_9MICO</name>
<organism evidence="3 4">
    <name type="scientific">Leekyejoonella antrihumi</name>
    <dbReference type="NCBI Taxonomy" id="1660198"/>
    <lineage>
        <taxon>Bacteria</taxon>
        <taxon>Bacillati</taxon>
        <taxon>Actinomycetota</taxon>
        <taxon>Actinomycetes</taxon>
        <taxon>Micrococcales</taxon>
        <taxon>Dermacoccaceae</taxon>
        <taxon>Leekyejoonella</taxon>
    </lineage>
</organism>
<dbReference type="CDD" id="cd07814">
    <property type="entry name" value="SRPBCC_CalC_Aha1-like"/>
    <property type="match status" value="1"/>
</dbReference>
<comment type="similarity">
    <text evidence="1">Belongs to the AHA1 family.</text>
</comment>
<dbReference type="AlphaFoldDB" id="A0A563E2X9"/>
<accession>A0A563E2X9</accession>